<feature type="region of interest" description="Disordered" evidence="1">
    <location>
        <begin position="566"/>
        <end position="596"/>
    </location>
</feature>
<evidence type="ECO:0000313" key="4">
    <source>
        <dbReference type="RefSeq" id="XP_022593037.2"/>
    </source>
</evidence>
<accession>A0A6P5WED2</accession>
<feature type="transmembrane region" description="Helical" evidence="2">
    <location>
        <begin position="12"/>
        <end position="32"/>
    </location>
</feature>
<sequence>MKRSTATTHELQVFMCIFSLFGGIWWGSVPAFTGGWTLGMAHSWTIPVCRIHCKSMSFGNVPDQTGHLDLLLPYAALCASGIGVRAVSAASPAVTEQALSTPNHSTASIEVAGGSIDGAPSGSAATEDAGSSLTFEAISYDDNCTAPLVIAGEIVRCDEGKKGPPYKVLSRRDSHQGPLLNQTFPVEVPPEWFHRRRMPDWQKSAEDGTSAGASSQVHLEERGGASSDVSPTTREKAGGLTDPRFIRIFGNWAAYSRTLNLWLERATTSALLRRLGGLAADQASAEELRPGGPVHATGAHSAPSSALPAAAFASSTHKHPSSYWQKSLFASLMEGSCIALIKLPADGQGTPSPSPLNSPVTAIPESCEDAQRMLLERASDDGAFQDVFWLVCGSELPLSRLNRYITFSISQEKLARVLDALDYSVDIWEEPHKAVPHLLDGAKGAPPSSEGGQESGGKEAAQQDVANGEEPSGRNSASPEALPSILAPHEVEARRLAAEGSERLWRVGVCFMSGLQQNAKMQFRGNPTDGTVRPADAVGSAAADKVQVESPESKSNPDLGIQVASGREASLAKKAAASQNETAKLEEKQRPTAEEARTLQEGAVLVGELKFHVSPAVTPRPNEGSMDEPEDIQIRHFIDAGWIYTRDIQGANLSRFNRLAIKESPNGTAQPCVGFWEEHSVLSVAPHSYAWDEKTNTDTLRFVFSNSLRDAIENDDPLLGPLPGRHATSRMYICFYPNDEQPFGVFLGEVRFVIDSADATLLVCFILFVFLALPVSCAIALSFHIYKHRHLRQRLQRLVLVQQRDAVEQLLMRELGLNTEDLEDPNDDDDDEDVHG</sequence>
<keyword evidence="2" id="KW-0812">Transmembrane</keyword>
<dbReference type="GeneID" id="34620326"/>
<feature type="compositionally biased region" description="Low complexity" evidence="1">
    <location>
        <begin position="444"/>
        <end position="463"/>
    </location>
</feature>
<evidence type="ECO:0000256" key="1">
    <source>
        <dbReference type="SAM" id="MobiDB-lite"/>
    </source>
</evidence>
<proteinExistence type="predicted"/>
<dbReference type="RefSeq" id="XP_022593037.2">
    <property type="nucleotide sequence ID" value="XM_022733583.2"/>
</dbReference>
<evidence type="ECO:0000256" key="2">
    <source>
        <dbReference type="SAM" id="Phobius"/>
    </source>
</evidence>
<organism evidence="3 4">
    <name type="scientific">Cyclospora cayetanensis</name>
    <dbReference type="NCBI Taxonomy" id="88456"/>
    <lineage>
        <taxon>Eukaryota</taxon>
        <taxon>Sar</taxon>
        <taxon>Alveolata</taxon>
        <taxon>Apicomplexa</taxon>
        <taxon>Conoidasida</taxon>
        <taxon>Coccidia</taxon>
        <taxon>Eucoccidiorida</taxon>
        <taxon>Eimeriorina</taxon>
        <taxon>Eimeriidae</taxon>
        <taxon>Cyclospora</taxon>
    </lineage>
</organism>
<dbReference type="AlphaFoldDB" id="A0A6P5WED2"/>
<feature type="region of interest" description="Disordered" evidence="1">
    <location>
        <begin position="201"/>
        <end position="237"/>
    </location>
</feature>
<feature type="region of interest" description="Disordered" evidence="1">
    <location>
        <begin position="438"/>
        <end position="481"/>
    </location>
</feature>
<dbReference type="OrthoDB" id="346026at2759"/>
<feature type="compositionally biased region" description="Basic and acidic residues" evidence="1">
    <location>
        <begin position="583"/>
        <end position="596"/>
    </location>
</feature>
<keyword evidence="2" id="KW-0472">Membrane</keyword>
<name>A0A6P5WED2_9EIME</name>
<keyword evidence="3" id="KW-1185">Reference proteome</keyword>
<feature type="transmembrane region" description="Helical" evidence="2">
    <location>
        <begin position="759"/>
        <end position="786"/>
    </location>
</feature>
<keyword evidence="2" id="KW-1133">Transmembrane helix</keyword>
<protein>
    <submittedName>
        <fullName evidence="4">Uncharacterized protein LOC34620326</fullName>
    </submittedName>
</protein>
<gene>
    <name evidence="4" type="primary">LOC34620326</name>
</gene>
<evidence type="ECO:0000313" key="3">
    <source>
        <dbReference type="Proteomes" id="UP000515125"/>
    </source>
</evidence>
<dbReference type="Proteomes" id="UP000515125">
    <property type="component" value="Unplaced"/>
</dbReference>
<reference evidence="4" key="1">
    <citation type="submission" date="2025-08" db="UniProtKB">
        <authorList>
            <consortium name="RefSeq"/>
        </authorList>
    </citation>
    <scope>IDENTIFICATION</scope>
</reference>